<dbReference type="KEGG" id="slan:GV829_10310"/>
<keyword evidence="5" id="KW-0808">Transferase</keyword>
<evidence type="ECO:0000256" key="3">
    <source>
        <dbReference type="SAM" id="Phobius"/>
    </source>
</evidence>
<feature type="transmembrane region" description="Helical" evidence="3">
    <location>
        <begin position="110"/>
        <end position="127"/>
    </location>
</feature>
<reference evidence="5 6" key="1">
    <citation type="submission" date="2020-01" db="EMBL/GenBank/DDBJ databases">
        <title>Sphingomonas sp. strain CSW-10.</title>
        <authorList>
            <person name="Chen W.-M."/>
        </authorList>
    </citation>
    <scope>NUCLEOTIDE SEQUENCE [LARGE SCALE GENOMIC DNA]</scope>
    <source>
        <strain evidence="5 6">CSW-10</strain>
    </source>
</reference>
<dbReference type="Pfam" id="PF02397">
    <property type="entry name" value="Bac_transf"/>
    <property type="match status" value="1"/>
</dbReference>
<feature type="transmembrane region" description="Helical" evidence="3">
    <location>
        <begin position="83"/>
        <end position="104"/>
    </location>
</feature>
<feature type="transmembrane region" description="Helical" evidence="3">
    <location>
        <begin position="21"/>
        <end position="43"/>
    </location>
</feature>
<keyword evidence="3" id="KW-0472">Membrane</keyword>
<dbReference type="AlphaFoldDB" id="A0A6M4AXP0"/>
<name>A0A6M4AXP0_9SPHN</name>
<evidence type="ECO:0000259" key="4">
    <source>
        <dbReference type="Pfam" id="PF02397"/>
    </source>
</evidence>
<accession>A0A6M4AXP0</accession>
<proteinExistence type="inferred from homology"/>
<dbReference type="GO" id="GO:0000271">
    <property type="term" value="P:polysaccharide biosynthetic process"/>
    <property type="evidence" value="ECO:0007669"/>
    <property type="project" value="UniProtKB-KW"/>
</dbReference>
<sequence length="433" mass="48835">MKAMDSQPSIERNRVRFIDRVRFQLGGGLIFCALGPIAARTSIESSSFYLPATFNTAVLATLAIIIGFAIFRNVKTFPGAVPSTFALSTFATTFALAMIVPLILRIEYSWTQFLFHFAATMTFYGLVERRSGTAISLRFAVIPGGTVKRLPDLPNVHWHRLARYDDAISNVHGVVADLDTDHSAGWDAAMTRYLLAGFPVYHWKQLIEQLCGTVEIEHLSENHLGALNPNRLNIKMKTVIDFVLAAIALVVLSPIMLLIALIIRLESPGPAIFKQERTGFRAKTITVYKFRTMRNDHLTESGDAMARRLSAITQSNDSRITRVGKFLRKTRLDELPQLFNVLKMEMSLIGPRPEAVSLTLWYEQELPFYHYRHIIKPGITGWAQINQGHVADIDDIKVKLAYDFYYVKYFSPWLDLLILVRTLVTAVTGRGAR</sequence>
<protein>
    <submittedName>
        <fullName evidence="5">Polyprenyl glycosylphosphotransferase</fullName>
    </submittedName>
</protein>
<keyword evidence="6" id="KW-1185">Reference proteome</keyword>
<keyword evidence="2" id="KW-0270">Exopolysaccharide synthesis</keyword>
<evidence type="ECO:0000256" key="2">
    <source>
        <dbReference type="ARBA" id="ARBA00023169"/>
    </source>
</evidence>
<gene>
    <name evidence="5" type="ORF">GV829_10310</name>
</gene>
<dbReference type="Proteomes" id="UP000503018">
    <property type="component" value="Chromosome"/>
</dbReference>
<feature type="transmembrane region" description="Helical" evidence="3">
    <location>
        <begin position="49"/>
        <end position="71"/>
    </location>
</feature>
<feature type="domain" description="Bacterial sugar transferase" evidence="4">
    <location>
        <begin position="237"/>
        <end position="426"/>
    </location>
</feature>
<keyword evidence="3" id="KW-1133">Transmembrane helix</keyword>
<evidence type="ECO:0000313" key="5">
    <source>
        <dbReference type="EMBL" id="QJQ32789.1"/>
    </source>
</evidence>
<dbReference type="EMBL" id="CP053015">
    <property type="protein sequence ID" value="QJQ32789.1"/>
    <property type="molecule type" value="Genomic_DNA"/>
</dbReference>
<dbReference type="PANTHER" id="PTHR30576">
    <property type="entry name" value="COLANIC BIOSYNTHESIS UDP-GLUCOSE LIPID CARRIER TRANSFERASE"/>
    <property type="match status" value="1"/>
</dbReference>
<dbReference type="GO" id="GO:0016780">
    <property type="term" value="F:phosphotransferase activity, for other substituted phosphate groups"/>
    <property type="evidence" value="ECO:0007669"/>
    <property type="project" value="TreeGrafter"/>
</dbReference>
<keyword evidence="3" id="KW-0812">Transmembrane</keyword>
<organism evidence="5 6">
    <name type="scientific">Sphingomonas lacunae</name>
    <dbReference type="NCBI Taxonomy" id="2698828"/>
    <lineage>
        <taxon>Bacteria</taxon>
        <taxon>Pseudomonadati</taxon>
        <taxon>Pseudomonadota</taxon>
        <taxon>Alphaproteobacteria</taxon>
        <taxon>Sphingomonadales</taxon>
        <taxon>Sphingomonadaceae</taxon>
        <taxon>Sphingomonas</taxon>
    </lineage>
</organism>
<dbReference type="PANTHER" id="PTHR30576:SF0">
    <property type="entry name" value="UNDECAPRENYL-PHOSPHATE N-ACETYLGALACTOSAMINYL 1-PHOSPHATE TRANSFERASE-RELATED"/>
    <property type="match status" value="1"/>
</dbReference>
<dbReference type="InterPro" id="IPR003362">
    <property type="entry name" value="Bact_transf"/>
</dbReference>
<evidence type="ECO:0000313" key="6">
    <source>
        <dbReference type="Proteomes" id="UP000503018"/>
    </source>
</evidence>
<evidence type="ECO:0000256" key="1">
    <source>
        <dbReference type="ARBA" id="ARBA00006464"/>
    </source>
</evidence>
<comment type="similarity">
    <text evidence="1">Belongs to the bacterial sugar transferase family.</text>
</comment>
<feature type="transmembrane region" description="Helical" evidence="3">
    <location>
        <begin position="239"/>
        <end position="263"/>
    </location>
</feature>